<comment type="catalytic activity">
    <reaction evidence="8">
        <text>N-methylethanolamine phosphate + S-adenosyl-L-methionine = N,N-dimethylethanolamine phosphate + S-adenosyl-L-homocysteine + H(+)</text>
        <dbReference type="Rhea" id="RHEA:25321"/>
        <dbReference type="ChEBI" id="CHEBI:15378"/>
        <dbReference type="ChEBI" id="CHEBI:57781"/>
        <dbReference type="ChEBI" id="CHEBI:57856"/>
        <dbReference type="ChEBI" id="CHEBI:58641"/>
        <dbReference type="ChEBI" id="CHEBI:59789"/>
        <dbReference type="EC" id="2.1.1.103"/>
    </reaction>
    <physiologicalReaction direction="left-to-right" evidence="8">
        <dbReference type="Rhea" id="RHEA:25322"/>
    </physiologicalReaction>
</comment>
<proteinExistence type="predicted"/>
<feature type="domain" description="Methyltransferase" evidence="9">
    <location>
        <begin position="114"/>
        <end position="224"/>
    </location>
</feature>
<comment type="pathway">
    <text evidence="2">Lipid metabolism.</text>
</comment>
<evidence type="ECO:0000256" key="6">
    <source>
        <dbReference type="ARBA" id="ARBA00047619"/>
    </source>
</evidence>
<dbReference type="InterPro" id="IPR041698">
    <property type="entry name" value="Methyltransf_25"/>
</dbReference>
<evidence type="ECO:0000313" key="11">
    <source>
        <dbReference type="Proteomes" id="UP001590950"/>
    </source>
</evidence>
<evidence type="ECO:0000256" key="1">
    <source>
        <dbReference type="ARBA" id="ARBA00004969"/>
    </source>
</evidence>
<sequence length="355" mass="40927">MATLSKSKRAAQALAERKAIALAQSQMKSKWDDHDDDDETPVDRNFFISEMALYDLDRVESALKVIEDKLEWTLSDTSSVDCMHYDGDAALDHCAFMLGLDEKDEKGKIPFRRILDIGSGFSSTGRYLASKYRADVTGVELQRRHHELAELITARNEDAWVREHVRSVNADVLKVEARELHQLPEDIEFEGFDHIVCLLCVMHFSKADRINLFKRAYELLKPAGSMYIEDFYHRKPMTKDERTKLREIVSCSYLPNAIDYVEGAEDAEFDDALWEDVTMFWAPIVKQRAEEYRMKKDKKKELEVFYDTVADLFEAGNVGGVRLTIRKPHPNEGKTAEEIQFEEKFGVTLKGRPTR</sequence>
<keyword evidence="3" id="KW-0489">Methyltransferase</keyword>
<dbReference type="EMBL" id="JBEFKJ010000044">
    <property type="protein sequence ID" value="KAL2037136.1"/>
    <property type="molecule type" value="Genomic_DNA"/>
</dbReference>
<evidence type="ECO:0000256" key="8">
    <source>
        <dbReference type="ARBA" id="ARBA00047841"/>
    </source>
</evidence>
<evidence type="ECO:0000256" key="5">
    <source>
        <dbReference type="ARBA" id="ARBA00035674"/>
    </source>
</evidence>
<accession>A0ABR3ZW43</accession>
<dbReference type="PANTHER" id="PTHR44307:SF2">
    <property type="entry name" value="PHOSPHOETHANOLAMINE METHYLTRANSFERASE ISOFORM X1"/>
    <property type="match status" value="1"/>
</dbReference>
<reference evidence="10 11" key="1">
    <citation type="submission" date="2024-09" db="EMBL/GenBank/DDBJ databases">
        <title>Rethinking Asexuality: The Enigmatic Case of Functional Sexual Genes in Lepraria (Stereocaulaceae).</title>
        <authorList>
            <person name="Doellman M."/>
            <person name="Sun Y."/>
            <person name="Barcenas-Pena A."/>
            <person name="Lumbsch H.T."/>
            <person name="Grewe F."/>
        </authorList>
    </citation>
    <scope>NUCLEOTIDE SEQUENCE [LARGE SCALE GENOMIC DNA]</scope>
    <source>
        <strain evidence="10 11">Mercado 3170</strain>
    </source>
</reference>
<keyword evidence="4" id="KW-0808">Transferase</keyword>
<name>A0ABR3ZW43_9LECA</name>
<comment type="catalytic activity">
    <reaction evidence="6">
        <text>N,N-dimethylethanolamine phosphate + S-adenosyl-L-methionine = phosphocholine + S-adenosyl-L-homocysteine + H(+)</text>
        <dbReference type="Rhea" id="RHEA:25325"/>
        <dbReference type="ChEBI" id="CHEBI:15378"/>
        <dbReference type="ChEBI" id="CHEBI:57856"/>
        <dbReference type="ChEBI" id="CHEBI:58641"/>
        <dbReference type="ChEBI" id="CHEBI:59789"/>
        <dbReference type="ChEBI" id="CHEBI:295975"/>
        <dbReference type="EC" id="2.1.1.103"/>
    </reaction>
    <physiologicalReaction direction="left-to-right" evidence="6">
        <dbReference type="Rhea" id="RHEA:25326"/>
    </physiologicalReaction>
</comment>
<evidence type="ECO:0000256" key="4">
    <source>
        <dbReference type="ARBA" id="ARBA00022679"/>
    </source>
</evidence>
<dbReference type="InterPro" id="IPR029063">
    <property type="entry name" value="SAM-dependent_MTases_sf"/>
</dbReference>
<evidence type="ECO:0000313" key="10">
    <source>
        <dbReference type="EMBL" id="KAL2037136.1"/>
    </source>
</evidence>
<dbReference type="SUPFAM" id="SSF53335">
    <property type="entry name" value="S-adenosyl-L-methionine-dependent methyltransferases"/>
    <property type="match status" value="1"/>
</dbReference>
<evidence type="ECO:0000256" key="2">
    <source>
        <dbReference type="ARBA" id="ARBA00005189"/>
    </source>
</evidence>
<comment type="pathway">
    <text evidence="1">Phospholipid metabolism; phosphatidylcholine biosynthesis.</text>
</comment>
<comment type="caution">
    <text evidence="10">The sequence shown here is derived from an EMBL/GenBank/DDBJ whole genome shotgun (WGS) entry which is preliminary data.</text>
</comment>
<dbReference type="Gene3D" id="3.40.50.150">
    <property type="entry name" value="Vaccinia Virus protein VP39"/>
    <property type="match status" value="1"/>
</dbReference>
<protein>
    <recommendedName>
        <fullName evidence="5">phosphoethanolamine N-methyltransferase</fullName>
        <ecNumber evidence="5">2.1.1.103</ecNumber>
    </recommendedName>
</protein>
<dbReference type="Pfam" id="PF13649">
    <property type="entry name" value="Methyltransf_25"/>
    <property type="match status" value="1"/>
</dbReference>
<keyword evidence="11" id="KW-1185">Reference proteome</keyword>
<comment type="catalytic activity">
    <reaction evidence="7">
        <text>phosphoethanolamine + S-adenosyl-L-methionine = N-methylethanolamine phosphate + S-adenosyl-L-homocysteine + H(+)</text>
        <dbReference type="Rhea" id="RHEA:20365"/>
        <dbReference type="ChEBI" id="CHEBI:15378"/>
        <dbReference type="ChEBI" id="CHEBI:57781"/>
        <dbReference type="ChEBI" id="CHEBI:57856"/>
        <dbReference type="ChEBI" id="CHEBI:58190"/>
        <dbReference type="ChEBI" id="CHEBI:59789"/>
        <dbReference type="EC" id="2.1.1.103"/>
    </reaction>
    <physiologicalReaction direction="left-to-right" evidence="7">
        <dbReference type="Rhea" id="RHEA:20366"/>
    </physiologicalReaction>
</comment>
<gene>
    <name evidence="10" type="ORF">N7G274_010132</name>
</gene>
<evidence type="ECO:0000256" key="3">
    <source>
        <dbReference type="ARBA" id="ARBA00022603"/>
    </source>
</evidence>
<evidence type="ECO:0000256" key="7">
    <source>
        <dbReference type="ARBA" id="ARBA00047622"/>
    </source>
</evidence>
<organism evidence="10 11">
    <name type="scientific">Stereocaulon virgatum</name>
    <dbReference type="NCBI Taxonomy" id="373712"/>
    <lineage>
        <taxon>Eukaryota</taxon>
        <taxon>Fungi</taxon>
        <taxon>Dikarya</taxon>
        <taxon>Ascomycota</taxon>
        <taxon>Pezizomycotina</taxon>
        <taxon>Lecanoromycetes</taxon>
        <taxon>OSLEUM clade</taxon>
        <taxon>Lecanoromycetidae</taxon>
        <taxon>Lecanorales</taxon>
        <taxon>Lecanorineae</taxon>
        <taxon>Stereocaulaceae</taxon>
        <taxon>Stereocaulon</taxon>
    </lineage>
</organism>
<dbReference type="CDD" id="cd02440">
    <property type="entry name" value="AdoMet_MTases"/>
    <property type="match status" value="1"/>
</dbReference>
<evidence type="ECO:0000259" key="9">
    <source>
        <dbReference type="Pfam" id="PF13649"/>
    </source>
</evidence>
<dbReference type="PANTHER" id="PTHR44307">
    <property type="entry name" value="PHOSPHOETHANOLAMINE METHYLTRANSFERASE"/>
    <property type="match status" value="1"/>
</dbReference>
<dbReference type="Proteomes" id="UP001590950">
    <property type="component" value="Unassembled WGS sequence"/>
</dbReference>
<dbReference type="EC" id="2.1.1.103" evidence="5"/>